<dbReference type="PANTHER" id="PTHR11019">
    <property type="entry name" value="HTH-TYPE TRANSCRIPTIONAL REGULATOR NIMR"/>
    <property type="match status" value="1"/>
</dbReference>
<evidence type="ECO:0000313" key="6">
    <source>
        <dbReference type="Proteomes" id="UP000199041"/>
    </source>
</evidence>
<gene>
    <name evidence="5" type="ORF">SAMN05192529_11269</name>
</gene>
<organism evidence="5 6">
    <name type="scientific">Arachidicoccus rhizosphaerae</name>
    <dbReference type="NCBI Taxonomy" id="551991"/>
    <lineage>
        <taxon>Bacteria</taxon>
        <taxon>Pseudomonadati</taxon>
        <taxon>Bacteroidota</taxon>
        <taxon>Chitinophagia</taxon>
        <taxon>Chitinophagales</taxon>
        <taxon>Chitinophagaceae</taxon>
        <taxon>Arachidicoccus</taxon>
    </lineage>
</organism>
<protein>
    <submittedName>
        <fullName evidence="5">AraC-type DNA-binding protein</fullName>
    </submittedName>
</protein>
<dbReference type="Proteomes" id="UP000199041">
    <property type="component" value="Unassembled WGS sequence"/>
</dbReference>
<dbReference type="InterPro" id="IPR003313">
    <property type="entry name" value="AraC-bd"/>
</dbReference>
<dbReference type="Pfam" id="PF12833">
    <property type="entry name" value="HTH_18"/>
    <property type="match status" value="1"/>
</dbReference>
<accession>A0A1H3ZX03</accession>
<evidence type="ECO:0000256" key="1">
    <source>
        <dbReference type="ARBA" id="ARBA00023015"/>
    </source>
</evidence>
<keyword evidence="6" id="KW-1185">Reference proteome</keyword>
<dbReference type="InterPro" id="IPR018060">
    <property type="entry name" value="HTH_AraC"/>
</dbReference>
<dbReference type="SMART" id="SM00342">
    <property type="entry name" value="HTH_ARAC"/>
    <property type="match status" value="1"/>
</dbReference>
<evidence type="ECO:0000256" key="2">
    <source>
        <dbReference type="ARBA" id="ARBA00023125"/>
    </source>
</evidence>
<keyword evidence="3" id="KW-0804">Transcription</keyword>
<dbReference type="RefSeq" id="WP_091398329.1">
    <property type="nucleotide sequence ID" value="NZ_FNQY01000012.1"/>
</dbReference>
<dbReference type="AlphaFoldDB" id="A0A1H3ZX03"/>
<dbReference type="PROSITE" id="PS01124">
    <property type="entry name" value="HTH_ARAC_FAMILY_2"/>
    <property type="match status" value="1"/>
</dbReference>
<dbReference type="OrthoDB" id="1266582at2"/>
<dbReference type="InterPro" id="IPR037923">
    <property type="entry name" value="HTH-like"/>
</dbReference>
<keyword evidence="2 5" id="KW-0238">DNA-binding</keyword>
<dbReference type="GO" id="GO:0043565">
    <property type="term" value="F:sequence-specific DNA binding"/>
    <property type="evidence" value="ECO:0007669"/>
    <property type="project" value="InterPro"/>
</dbReference>
<dbReference type="STRING" id="551991.SAMN05192529_11269"/>
<reference evidence="5 6" key="1">
    <citation type="submission" date="2016-10" db="EMBL/GenBank/DDBJ databases">
        <authorList>
            <person name="de Groot N.N."/>
        </authorList>
    </citation>
    <scope>NUCLEOTIDE SEQUENCE [LARGE SCALE GENOMIC DNA]</scope>
    <source>
        <strain evidence="5 6">Vu-144</strain>
    </source>
</reference>
<dbReference type="SUPFAM" id="SSF46689">
    <property type="entry name" value="Homeodomain-like"/>
    <property type="match status" value="2"/>
</dbReference>
<proteinExistence type="predicted"/>
<feature type="domain" description="HTH araC/xylS-type" evidence="4">
    <location>
        <begin position="165"/>
        <end position="263"/>
    </location>
</feature>
<name>A0A1H3ZX03_9BACT</name>
<dbReference type="EMBL" id="FNQY01000012">
    <property type="protein sequence ID" value="SEA27822.1"/>
    <property type="molecule type" value="Genomic_DNA"/>
</dbReference>
<dbReference type="SUPFAM" id="SSF51215">
    <property type="entry name" value="Regulatory protein AraC"/>
    <property type="match status" value="1"/>
</dbReference>
<keyword evidence="1" id="KW-0805">Transcription regulation</keyword>
<evidence type="ECO:0000259" key="4">
    <source>
        <dbReference type="PROSITE" id="PS01124"/>
    </source>
</evidence>
<evidence type="ECO:0000313" key="5">
    <source>
        <dbReference type="EMBL" id="SEA27822.1"/>
    </source>
</evidence>
<evidence type="ECO:0000256" key="3">
    <source>
        <dbReference type="ARBA" id="ARBA00023163"/>
    </source>
</evidence>
<dbReference type="InterPro" id="IPR009057">
    <property type="entry name" value="Homeodomain-like_sf"/>
</dbReference>
<dbReference type="Pfam" id="PF02311">
    <property type="entry name" value="AraC_binding"/>
    <property type="match status" value="1"/>
</dbReference>
<dbReference type="GO" id="GO:0003700">
    <property type="term" value="F:DNA-binding transcription factor activity"/>
    <property type="evidence" value="ECO:0007669"/>
    <property type="project" value="InterPro"/>
</dbReference>
<dbReference type="Gene3D" id="1.10.10.60">
    <property type="entry name" value="Homeodomain-like"/>
    <property type="match status" value="2"/>
</dbReference>
<sequence>MDIQEILNEIDRPDIAFFVNNMHIGAAETPIQKHNKGQLVYAEGGIVHVFIENKHWYLAARCFLWIPAHMEHYFMISSKNVELYNLYFKPGKSEVAFFQQPNIYFANDLLREMILFTRDWFGNITKQEPAKYYFIKAIQENLPVVESTKHPIVTQHPFPTDPKLFEIAHYLRNNLDTNYTIEEIAEKFGMSTRSLSRKFKENLGMNYVRFLRSLRITQALELLAEQKYNIYEIAMMVGYGSLASFSNVFYKVAGIRPTDYAKLLSK</sequence>
<dbReference type="PANTHER" id="PTHR11019:SF199">
    <property type="entry name" value="HTH-TYPE TRANSCRIPTIONAL REGULATOR NIMR"/>
    <property type="match status" value="1"/>
</dbReference>